<evidence type="ECO:0000313" key="3">
    <source>
        <dbReference type="Proteomes" id="UP001314170"/>
    </source>
</evidence>
<feature type="compositionally biased region" description="Acidic residues" evidence="1">
    <location>
        <begin position="255"/>
        <end position="274"/>
    </location>
</feature>
<dbReference type="EMBL" id="CAWUPB010001156">
    <property type="protein sequence ID" value="CAK7338997.1"/>
    <property type="molecule type" value="Genomic_DNA"/>
</dbReference>
<dbReference type="GO" id="GO:0000796">
    <property type="term" value="C:condensin complex"/>
    <property type="evidence" value="ECO:0007669"/>
    <property type="project" value="InterPro"/>
</dbReference>
<feature type="region of interest" description="Disordered" evidence="1">
    <location>
        <begin position="247"/>
        <end position="280"/>
    </location>
</feature>
<feature type="region of interest" description="Disordered" evidence="1">
    <location>
        <begin position="186"/>
        <end position="223"/>
    </location>
</feature>
<proteinExistence type="predicted"/>
<evidence type="ECO:0000313" key="2">
    <source>
        <dbReference type="EMBL" id="CAK7338997.1"/>
    </source>
</evidence>
<gene>
    <name evidence="2" type="ORF">DCAF_LOCUS14045</name>
</gene>
<organism evidence="2 3">
    <name type="scientific">Dovyalis caffra</name>
    <dbReference type="NCBI Taxonomy" id="77055"/>
    <lineage>
        <taxon>Eukaryota</taxon>
        <taxon>Viridiplantae</taxon>
        <taxon>Streptophyta</taxon>
        <taxon>Embryophyta</taxon>
        <taxon>Tracheophyta</taxon>
        <taxon>Spermatophyta</taxon>
        <taxon>Magnoliopsida</taxon>
        <taxon>eudicotyledons</taxon>
        <taxon>Gunneridae</taxon>
        <taxon>Pentapetalae</taxon>
        <taxon>rosids</taxon>
        <taxon>fabids</taxon>
        <taxon>Malpighiales</taxon>
        <taxon>Salicaceae</taxon>
        <taxon>Flacourtieae</taxon>
        <taxon>Dovyalis</taxon>
    </lineage>
</organism>
<sequence length="280" mass="30845">MRSMWPGIYGNAGGSPVVVSNMRKRAVQASRFMLQMMQAPLYAKLTENEGENCNTQSTETVDGSLQPSFECSDEGLGIRIAAEVASFTTKKTPAERSYVSALCRILVLLHFRVSEQGAIKLMRKLLNRVAETVSAERDLVKELKQMAERLKSVDKQPDEELLEDQAKLILGTLGIDINLNVDCPAAMPQTPAPLQPTKPSRSRRRVRREDSSDEEASPTTVVQTAPCTIGSRSQRASKTAALTKMTANVAVRIDEYDDEAEEDSEVTSEEDSDDSVPYAE</sequence>
<reference evidence="2 3" key="1">
    <citation type="submission" date="2024-01" db="EMBL/GenBank/DDBJ databases">
        <authorList>
            <person name="Waweru B."/>
        </authorList>
    </citation>
    <scope>NUCLEOTIDE SEQUENCE [LARGE SCALE GENOMIC DNA]</scope>
</reference>
<accession>A0AAV1RU14</accession>
<comment type="caution">
    <text evidence="2">The sequence shown here is derived from an EMBL/GenBank/DDBJ whole genome shotgun (WGS) entry which is preliminary data.</text>
</comment>
<dbReference type="PANTHER" id="PTHR14418:SF5">
    <property type="entry name" value="CONDENSIN COMPLEX SUBUNIT 3"/>
    <property type="match status" value="1"/>
</dbReference>
<keyword evidence="3" id="KW-1185">Reference proteome</keyword>
<dbReference type="GO" id="GO:0007076">
    <property type="term" value="P:mitotic chromosome condensation"/>
    <property type="evidence" value="ECO:0007669"/>
    <property type="project" value="InterPro"/>
</dbReference>
<evidence type="ECO:0008006" key="4">
    <source>
        <dbReference type="Google" id="ProtNLM"/>
    </source>
</evidence>
<dbReference type="InterPro" id="IPR027165">
    <property type="entry name" value="CND3"/>
</dbReference>
<dbReference type="Proteomes" id="UP001314170">
    <property type="component" value="Unassembled WGS sequence"/>
</dbReference>
<protein>
    <recommendedName>
        <fullName evidence="4">Condensin complex subunit 3</fullName>
    </recommendedName>
</protein>
<evidence type="ECO:0000256" key="1">
    <source>
        <dbReference type="SAM" id="MobiDB-lite"/>
    </source>
</evidence>
<dbReference type="AlphaFoldDB" id="A0AAV1RU14"/>
<dbReference type="PANTHER" id="PTHR14418">
    <property type="entry name" value="CONDENSIN COMPLEX SUBUNIT 3-RELATED"/>
    <property type="match status" value="1"/>
</dbReference>
<dbReference type="GO" id="GO:0000793">
    <property type="term" value="C:condensed chromosome"/>
    <property type="evidence" value="ECO:0007669"/>
    <property type="project" value="TreeGrafter"/>
</dbReference>
<name>A0AAV1RU14_9ROSI</name>